<dbReference type="EMBL" id="BJYZ01000018">
    <property type="protein sequence ID" value="GEO39688.1"/>
    <property type="molecule type" value="Genomic_DNA"/>
</dbReference>
<evidence type="ECO:0000313" key="5">
    <source>
        <dbReference type="Proteomes" id="UP000321523"/>
    </source>
</evidence>
<organism evidence="4 5">
    <name type="scientific">Skermanella aerolata</name>
    <dbReference type="NCBI Taxonomy" id="393310"/>
    <lineage>
        <taxon>Bacteria</taxon>
        <taxon>Pseudomonadati</taxon>
        <taxon>Pseudomonadota</taxon>
        <taxon>Alphaproteobacteria</taxon>
        <taxon>Rhodospirillales</taxon>
        <taxon>Azospirillaceae</taxon>
        <taxon>Skermanella</taxon>
    </lineage>
</organism>
<dbReference type="InterPro" id="IPR045336">
    <property type="entry name" value="MmgE_PrpD_N"/>
</dbReference>
<dbReference type="Gene3D" id="1.10.4100.10">
    <property type="entry name" value="2-methylcitrate dehydratase PrpD"/>
    <property type="match status" value="1"/>
</dbReference>
<proteinExistence type="inferred from homology"/>
<dbReference type="Gene3D" id="3.30.1330.120">
    <property type="entry name" value="2-methylcitrate dehydratase PrpD"/>
    <property type="match status" value="1"/>
</dbReference>
<dbReference type="InterPro" id="IPR045337">
    <property type="entry name" value="MmgE_PrpD_C"/>
</dbReference>
<keyword evidence="5" id="KW-1185">Reference proteome</keyword>
<dbReference type="GO" id="GO:0016829">
    <property type="term" value="F:lyase activity"/>
    <property type="evidence" value="ECO:0007669"/>
    <property type="project" value="InterPro"/>
</dbReference>
<dbReference type="RefSeq" id="WP_044430181.1">
    <property type="nucleotide sequence ID" value="NZ_BJYZ01000018.1"/>
</dbReference>
<sequence>MPLDEASSRSSTISRTLADFAAGLTWDGIPKDVRVRAVHHMLDAVGIALVSGTYDFAHRTLTALSGLSGAAEKSVGVIGRPVRLAPRDAALVNGILCHGLDFDDTHLGGVVHPTVSALPCALSAGVQAGSSGKDLIVAYILGIEVAARLGAVAKGGFHQVGFHPTGLVGTFSSALVAGKLFGLSARELTQAQGIALSMGAGSLEFLEDGAWTKRMHPGWAASSGITAAALAREGFVGAAAPYEGRFGLYNAYLGPRAAEADLALATAGLGDRWELNQTAIKPFPACHFTHACIDAAIRLSPGLDIGRIRRIRALVPAEVVKTVCEPVASKKRPANSYDAQFSIPYLVAVGLLHGRMGLGDLEPGMLGDPGLLALAAKVDYEVDPKSGFPRHYSGEVIVEMADGQTLSHREQINRGAPDRPLTNDEIVEKYRINAALAVSPERSRAVEATVLSCAETDAATLSADLTA</sequence>
<reference evidence="4 5" key="1">
    <citation type="submission" date="2019-07" db="EMBL/GenBank/DDBJ databases">
        <title>Whole genome shotgun sequence of Skermanella aerolata NBRC 106429.</title>
        <authorList>
            <person name="Hosoyama A."/>
            <person name="Uohara A."/>
            <person name="Ohji S."/>
            <person name="Ichikawa N."/>
        </authorList>
    </citation>
    <scope>NUCLEOTIDE SEQUENCE [LARGE SCALE GENOMIC DNA]</scope>
    <source>
        <strain evidence="4 5">NBRC 106429</strain>
    </source>
</reference>
<feature type="domain" description="MmgE/PrpD C-terminal" evidence="3">
    <location>
        <begin position="283"/>
        <end position="449"/>
    </location>
</feature>
<dbReference type="InterPro" id="IPR042188">
    <property type="entry name" value="MmgE/PrpD_sf_2"/>
</dbReference>
<comment type="caution">
    <text evidence="4">The sequence shown here is derived from an EMBL/GenBank/DDBJ whole genome shotgun (WGS) entry which is preliminary data.</text>
</comment>
<evidence type="ECO:0000259" key="2">
    <source>
        <dbReference type="Pfam" id="PF03972"/>
    </source>
</evidence>
<evidence type="ECO:0000256" key="1">
    <source>
        <dbReference type="ARBA" id="ARBA00006174"/>
    </source>
</evidence>
<dbReference type="SUPFAM" id="SSF103378">
    <property type="entry name" value="2-methylcitrate dehydratase PrpD"/>
    <property type="match status" value="1"/>
</dbReference>
<gene>
    <name evidence="4" type="ORF">SAE02_38360</name>
</gene>
<dbReference type="AlphaFoldDB" id="A0A512DT83"/>
<dbReference type="PANTHER" id="PTHR16943">
    <property type="entry name" value="2-METHYLCITRATE DEHYDRATASE-RELATED"/>
    <property type="match status" value="1"/>
</dbReference>
<feature type="domain" description="MmgE/PrpD N-terminal" evidence="2">
    <location>
        <begin position="16"/>
        <end position="257"/>
    </location>
</feature>
<dbReference type="InterPro" id="IPR042183">
    <property type="entry name" value="MmgE/PrpD_sf_1"/>
</dbReference>
<dbReference type="OrthoDB" id="5415580at2"/>
<dbReference type="Proteomes" id="UP000321523">
    <property type="component" value="Unassembled WGS sequence"/>
</dbReference>
<protein>
    <submittedName>
        <fullName evidence="4">2-methylcitrate dehydratase</fullName>
    </submittedName>
</protein>
<evidence type="ECO:0000313" key="4">
    <source>
        <dbReference type="EMBL" id="GEO39688.1"/>
    </source>
</evidence>
<evidence type="ECO:0000259" key="3">
    <source>
        <dbReference type="Pfam" id="PF19305"/>
    </source>
</evidence>
<dbReference type="InterPro" id="IPR005656">
    <property type="entry name" value="MmgE_PrpD"/>
</dbReference>
<name>A0A512DT83_9PROT</name>
<dbReference type="InterPro" id="IPR036148">
    <property type="entry name" value="MmgE/PrpD_sf"/>
</dbReference>
<dbReference type="PANTHER" id="PTHR16943:SF8">
    <property type="entry name" value="2-METHYLCITRATE DEHYDRATASE"/>
    <property type="match status" value="1"/>
</dbReference>
<accession>A0A512DT83</accession>
<dbReference type="Pfam" id="PF19305">
    <property type="entry name" value="MmgE_PrpD_C"/>
    <property type="match status" value="1"/>
</dbReference>
<dbReference type="Pfam" id="PF03972">
    <property type="entry name" value="MmgE_PrpD_N"/>
    <property type="match status" value="1"/>
</dbReference>
<comment type="similarity">
    <text evidence="1">Belongs to the PrpD family.</text>
</comment>